<dbReference type="Gene3D" id="2.10.109.10">
    <property type="entry name" value="Umud Fragment, subunit A"/>
    <property type="match status" value="1"/>
</dbReference>
<dbReference type="PROSITE" id="PS50943">
    <property type="entry name" value="HTH_CROC1"/>
    <property type="match status" value="1"/>
</dbReference>
<gene>
    <name evidence="5" type="ORF">AS194_04950</name>
</gene>
<evidence type="ECO:0000313" key="6">
    <source>
        <dbReference type="Proteomes" id="UP000051202"/>
    </source>
</evidence>
<dbReference type="SUPFAM" id="SSF51306">
    <property type="entry name" value="LexA/Signal peptidase"/>
    <property type="match status" value="1"/>
</dbReference>
<evidence type="ECO:0000313" key="5">
    <source>
        <dbReference type="EMBL" id="KRU23278.1"/>
    </source>
</evidence>
<keyword evidence="6" id="KW-1185">Reference proteome</keyword>
<dbReference type="STRING" id="554343.AS194_04950"/>
<dbReference type="Pfam" id="PF00717">
    <property type="entry name" value="Peptidase_S24"/>
    <property type="match status" value="1"/>
</dbReference>
<dbReference type="EMBL" id="LNDJ01000047">
    <property type="protein sequence ID" value="KRU23278.1"/>
    <property type="molecule type" value="Genomic_DNA"/>
</dbReference>
<comment type="caution">
    <text evidence="5">The sequence shown here is derived from an EMBL/GenBank/DDBJ whole genome shotgun (WGS) entry which is preliminary data.</text>
</comment>
<dbReference type="AlphaFoldDB" id="A0A0T6DT97"/>
<dbReference type="SMART" id="SM00530">
    <property type="entry name" value="HTH_XRE"/>
    <property type="match status" value="1"/>
</dbReference>
<dbReference type="Gene3D" id="1.10.260.40">
    <property type="entry name" value="lambda repressor-like DNA-binding domains"/>
    <property type="match status" value="1"/>
</dbReference>
<protein>
    <recommendedName>
        <fullName evidence="4">HTH cro/C1-type domain-containing protein</fullName>
    </recommendedName>
</protein>
<dbReference type="PANTHER" id="PTHR40661:SF2">
    <property type="entry name" value="HTH-TYPE TRANSCRIPTIONAL REGULATOR PRTR"/>
    <property type="match status" value="1"/>
</dbReference>
<dbReference type="InterPro" id="IPR015927">
    <property type="entry name" value="Peptidase_S24_S26A/B/C"/>
</dbReference>
<keyword evidence="2" id="KW-0238">DNA-binding</keyword>
<evidence type="ECO:0000256" key="3">
    <source>
        <dbReference type="ARBA" id="ARBA00023163"/>
    </source>
</evidence>
<dbReference type="InterPro" id="IPR036286">
    <property type="entry name" value="LexA/Signal_pep-like_sf"/>
</dbReference>
<dbReference type="CDD" id="cd00093">
    <property type="entry name" value="HTH_XRE"/>
    <property type="match status" value="1"/>
</dbReference>
<dbReference type="GO" id="GO:0003677">
    <property type="term" value="F:DNA binding"/>
    <property type="evidence" value="ECO:0007669"/>
    <property type="project" value="UniProtKB-KW"/>
</dbReference>
<dbReference type="InterPro" id="IPR001387">
    <property type="entry name" value="Cro/C1-type_HTH"/>
</dbReference>
<accession>A0A0T6DT97</accession>
<evidence type="ECO:0000256" key="1">
    <source>
        <dbReference type="ARBA" id="ARBA00023015"/>
    </source>
</evidence>
<name>A0A0T6DT97_9GAMM</name>
<reference evidence="5 6" key="1">
    <citation type="submission" date="2015-11" db="EMBL/GenBank/DDBJ databases">
        <title>Permanent draft genome of Psychrobacter piscatorii LQ58.</title>
        <authorList>
            <person name="Zhou M."/>
            <person name="Dong B."/>
            <person name="Liu Q."/>
        </authorList>
    </citation>
    <scope>NUCLEOTIDE SEQUENCE [LARGE SCALE GENOMIC DNA]</scope>
    <source>
        <strain evidence="5 6">LQ58</strain>
    </source>
</reference>
<proteinExistence type="predicted"/>
<organism evidence="5 6">
    <name type="scientific">Psychrobacter piscatorii</name>
    <dbReference type="NCBI Taxonomy" id="554343"/>
    <lineage>
        <taxon>Bacteria</taxon>
        <taxon>Pseudomonadati</taxon>
        <taxon>Pseudomonadota</taxon>
        <taxon>Gammaproteobacteria</taxon>
        <taxon>Moraxellales</taxon>
        <taxon>Moraxellaceae</taxon>
        <taxon>Psychrobacter</taxon>
    </lineage>
</organism>
<dbReference type="RefSeq" id="WP_058023913.1">
    <property type="nucleotide sequence ID" value="NZ_LNDJ01000047.1"/>
</dbReference>
<dbReference type="CDD" id="cd06529">
    <property type="entry name" value="S24_LexA-like"/>
    <property type="match status" value="1"/>
</dbReference>
<dbReference type="Proteomes" id="UP000051202">
    <property type="component" value="Unassembled WGS sequence"/>
</dbReference>
<sequence length="228" mass="25604">MELKDRLKKARKYAGLTQKEIESKIEGLKQSSYSELERGESKSSTKLVELATLFQVNPVWLATGDGAMLTEPQKELVQILEAGTVSVYDGSDDMVSIPIYDVYFCCGDGNGSCEFENIKGYRKLPPSFFRDRNIKQEDFKLICAVNDSNHPYIKDGDEVGIVVTDKEIKDGEFYAILLDGDRMIKQIFREAGGSYRLSSFNKAYPDKVVTPEHSESLIIAGRQVYRAG</sequence>
<dbReference type="Pfam" id="PF01381">
    <property type="entry name" value="HTH_3"/>
    <property type="match status" value="1"/>
</dbReference>
<dbReference type="InterPro" id="IPR039418">
    <property type="entry name" value="LexA-like"/>
</dbReference>
<evidence type="ECO:0000259" key="4">
    <source>
        <dbReference type="PROSITE" id="PS50943"/>
    </source>
</evidence>
<evidence type="ECO:0000256" key="2">
    <source>
        <dbReference type="ARBA" id="ARBA00023125"/>
    </source>
</evidence>
<dbReference type="InterPro" id="IPR010982">
    <property type="entry name" value="Lambda_DNA-bd_dom_sf"/>
</dbReference>
<keyword evidence="3" id="KW-0804">Transcription</keyword>
<keyword evidence="1" id="KW-0805">Transcription regulation</keyword>
<dbReference type="PANTHER" id="PTHR40661">
    <property type="match status" value="1"/>
</dbReference>
<dbReference type="SUPFAM" id="SSF47413">
    <property type="entry name" value="lambda repressor-like DNA-binding domains"/>
    <property type="match status" value="1"/>
</dbReference>
<feature type="domain" description="HTH cro/C1-type" evidence="4">
    <location>
        <begin position="7"/>
        <end position="61"/>
    </location>
</feature>